<dbReference type="RefSeq" id="YP_010064596.1">
    <property type="nucleotide sequence ID" value="NC_054892.1"/>
</dbReference>
<accession>A0A514DKN3</accession>
<evidence type="ECO:0000313" key="1">
    <source>
        <dbReference type="EMBL" id="QDH94230.1"/>
    </source>
</evidence>
<reference evidence="1 2" key="1">
    <citation type="submission" date="2019-06" db="EMBL/GenBank/DDBJ databases">
        <title>Complete genome sequence of the virus isoalte vB_EcoS_PHB17 infecting Shiga toxin-producing Escherichia.</title>
        <authorList>
            <person name="Chen Y."/>
            <person name="Qian P."/>
            <person name="Song J."/>
            <person name="Li X."/>
        </authorList>
    </citation>
    <scope>NUCLEOTIDE SEQUENCE [LARGE SCALE GENOMIC DNA]</scope>
</reference>
<dbReference type="InterPro" id="IPR055723">
    <property type="entry name" value="DUF7299"/>
</dbReference>
<keyword evidence="2" id="KW-1185">Reference proteome</keyword>
<dbReference type="EMBL" id="MN090155">
    <property type="protein sequence ID" value="QDH94230.1"/>
    <property type="molecule type" value="Genomic_DNA"/>
</dbReference>
<protein>
    <submittedName>
        <fullName evidence="1">Uncharacterized protein</fullName>
    </submittedName>
</protein>
<dbReference type="KEGG" id="vg:65053050"/>
<evidence type="ECO:0000313" key="2">
    <source>
        <dbReference type="Proteomes" id="UP000315658"/>
    </source>
</evidence>
<dbReference type="GeneID" id="65053050"/>
<name>A0A514DKN3_9CAUD</name>
<organism evidence="1 2">
    <name type="scientific">Escherichia phage vB_EcoS_PHB17</name>
    <dbReference type="NCBI Taxonomy" id="2591407"/>
    <lineage>
        <taxon>Viruses</taxon>
        <taxon>Duplodnaviria</taxon>
        <taxon>Heunggongvirae</taxon>
        <taxon>Uroviricota</taxon>
        <taxon>Caudoviricetes</taxon>
        <taxon>Drexlerviridae</taxon>
        <taxon>Tempevirinae</taxon>
        <taxon>Baihuvirus</taxon>
        <taxon>Baihuvirus PHB17</taxon>
        <taxon>Changchunvirus PHB17</taxon>
    </lineage>
</organism>
<dbReference type="Proteomes" id="UP000315658">
    <property type="component" value="Segment"/>
</dbReference>
<proteinExistence type="predicted"/>
<dbReference type="Pfam" id="PF23973">
    <property type="entry name" value="DUF7299"/>
    <property type="match status" value="1"/>
</dbReference>
<sequence length="76" mass="8619">MMMFGFGFVAAIVVLILLSRFALNYAVKKGWYASAIWNEKEKVWKVRGRYLSIAGKIFDGIQNKRAGEPGSVKYLD</sequence>